<evidence type="ECO:0000256" key="1">
    <source>
        <dbReference type="SAM" id="SignalP"/>
    </source>
</evidence>
<evidence type="ECO:0000259" key="2">
    <source>
        <dbReference type="Pfam" id="PF02470"/>
    </source>
</evidence>
<reference evidence="3 4" key="1">
    <citation type="submission" date="2020-04" db="EMBL/GenBank/DDBJ databases">
        <title>MicrobeNet Type strains.</title>
        <authorList>
            <person name="Nicholson A.C."/>
        </authorList>
    </citation>
    <scope>NUCLEOTIDE SEQUENCE [LARGE SCALE GENOMIC DNA]</scope>
    <source>
        <strain evidence="3 4">ATCC BAA-14</strain>
    </source>
</reference>
<evidence type="ECO:0000313" key="4">
    <source>
        <dbReference type="Proteomes" id="UP000563898"/>
    </source>
</evidence>
<name>A0A846WI64_9ACTN</name>
<gene>
    <name evidence="3" type="ORF">HGA05_07560</name>
</gene>
<dbReference type="Proteomes" id="UP000563898">
    <property type="component" value="Unassembled WGS sequence"/>
</dbReference>
<dbReference type="EMBL" id="JAAXPC010000003">
    <property type="protein sequence ID" value="NKY01425.1"/>
    <property type="molecule type" value="Genomic_DNA"/>
</dbReference>
<dbReference type="RefSeq" id="WP_006373060.1">
    <property type="nucleotide sequence ID" value="NZ_JAAXPC010000003.1"/>
</dbReference>
<dbReference type="InterPro" id="IPR003399">
    <property type="entry name" value="Mce/MlaD"/>
</dbReference>
<dbReference type="PANTHER" id="PTHR33371">
    <property type="entry name" value="INTERMEMBRANE PHOSPHOLIPID TRANSPORT SYSTEM BINDING PROTEIN MLAD-RELATED"/>
    <property type="match status" value="1"/>
</dbReference>
<sequence>MTRRHLTTVFALVLAVTIMAAATGCSSLSPNRLPSVRAGVSTDYHVTLQFASVLNLPAGADVMMNGIRIGTVESTSESANGVDVKIGLSDSTRVPADTKAIIRQNTLLGDTYLALTPPAAGPDNSGYLQDGGVVPLARTTSPPTLEDTIAVLAYFVNGGSIQKAQDTMATLNKTMPSIPDVRRMSTTVAKDLDNLAGQTDELDRLIDGMNQTSLMFGRVAPQIAGVFGPEAAHYWDRVATSVVAHISTLLPSVGSIFIGGVWLIPMLRSVAATTMAGRGMWDEAPDAGAELTEFLQSTLLPFAQNPSVNVTSVSGGDGGQLIGDAKNLLRMLGAIR</sequence>
<feature type="domain" description="Mce/MlaD" evidence="2">
    <location>
        <begin position="44"/>
        <end position="118"/>
    </location>
</feature>
<dbReference type="AlphaFoldDB" id="A0A846WI64"/>
<dbReference type="PANTHER" id="PTHR33371:SF4">
    <property type="entry name" value="INTERMEMBRANE PHOSPHOLIPID TRANSPORT SYSTEM BINDING PROTEIN MLAD"/>
    <property type="match status" value="1"/>
</dbReference>
<dbReference type="PROSITE" id="PS51257">
    <property type="entry name" value="PROKAR_LIPOPROTEIN"/>
    <property type="match status" value="1"/>
</dbReference>
<dbReference type="Pfam" id="PF02470">
    <property type="entry name" value="MlaD"/>
    <property type="match status" value="1"/>
</dbReference>
<feature type="chain" id="PRO_5038954677" evidence="1">
    <location>
        <begin position="21"/>
        <end position="336"/>
    </location>
</feature>
<feature type="signal peptide" evidence="1">
    <location>
        <begin position="1"/>
        <end position="20"/>
    </location>
</feature>
<keyword evidence="1" id="KW-0732">Signal</keyword>
<organism evidence="3 4">
    <name type="scientific">Gordonia polyisoprenivorans</name>
    <dbReference type="NCBI Taxonomy" id="84595"/>
    <lineage>
        <taxon>Bacteria</taxon>
        <taxon>Bacillati</taxon>
        <taxon>Actinomycetota</taxon>
        <taxon>Actinomycetes</taxon>
        <taxon>Mycobacteriales</taxon>
        <taxon>Gordoniaceae</taxon>
        <taxon>Gordonia</taxon>
    </lineage>
</organism>
<protein>
    <submittedName>
        <fullName evidence="3">MCE family protein</fullName>
    </submittedName>
</protein>
<accession>A0A846WI64</accession>
<evidence type="ECO:0000313" key="3">
    <source>
        <dbReference type="EMBL" id="NKY01425.1"/>
    </source>
</evidence>
<proteinExistence type="predicted"/>
<dbReference type="InterPro" id="IPR052336">
    <property type="entry name" value="MlaD_Phospholipid_Transporter"/>
</dbReference>
<comment type="caution">
    <text evidence="3">The sequence shown here is derived from an EMBL/GenBank/DDBJ whole genome shotgun (WGS) entry which is preliminary data.</text>
</comment>